<dbReference type="AlphaFoldDB" id="A0A9P7YMJ6"/>
<dbReference type="Proteomes" id="UP000824998">
    <property type="component" value="Unassembled WGS sequence"/>
</dbReference>
<dbReference type="PANTHER" id="PTHR47178:SF1">
    <property type="entry name" value="FAD-BINDING DOMAIN-CONTAINING PROTEIN-RELATED"/>
    <property type="match status" value="1"/>
</dbReference>
<dbReference type="EMBL" id="MU251422">
    <property type="protein sequence ID" value="KAG9235773.1"/>
    <property type="molecule type" value="Genomic_DNA"/>
</dbReference>
<dbReference type="GO" id="GO:0071949">
    <property type="term" value="F:FAD binding"/>
    <property type="evidence" value="ECO:0007669"/>
    <property type="project" value="InterPro"/>
</dbReference>
<keyword evidence="3" id="KW-0274">FAD</keyword>
<accession>A0A9P7YMJ6</accession>
<sequence>MLDEQKPIIIIGAGVIGLLLAQALKQSSIAFRIFDRDASISSRPAGWGLTVHWALPALEELLPAALLDQLSRVQVAPEVGRNDTGQFLFLNLENGETLWKIQPLRRLRVNREKLRGLLASGVDVQWGKRLEGFATSEEGAGVVHVKFQDGSRAEGRMLIGADGATSTLRRLLLGEKGEPRALPVRFLGTTLSLAPEKWKPLQDFDPLLFQGVHPHTGTYLWVSVLNSPEANGSLGTGAQHYDIQVNLSWSTEHGTGLEELGSRRERVAKMKELAGCLEERFRVLVEGISEEDDVVEVKLADWPCETWDNHMGRVELIGDAAHAMVMYRGEAANHGILDVRSLLSHLQAENRGEGMGAFEEEMRERTVWAVEMSRRACLDAHDFGKLDGGSAILARRTKGISGGNQ</sequence>
<dbReference type="Gene3D" id="3.50.50.60">
    <property type="entry name" value="FAD/NAD(P)-binding domain"/>
    <property type="match status" value="1"/>
</dbReference>
<dbReference type="GO" id="GO:0004497">
    <property type="term" value="F:monooxygenase activity"/>
    <property type="evidence" value="ECO:0007669"/>
    <property type="project" value="UniProtKB-KW"/>
</dbReference>
<evidence type="ECO:0000256" key="3">
    <source>
        <dbReference type="ARBA" id="ARBA00022827"/>
    </source>
</evidence>
<evidence type="ECO:0000256" key="1">
    <source>
        <dbReference type="ARBA" id="ARBA00001974"/>
    </source>
</evidence>
<name>A0A9P7YMJ6_9HELO</name>
<comment type="cofactor">
    <cofactor evidence="1">
        <name>FAD</name>
        <dbReference type="ChEBI" id="CHEBI:57692"/>
    </cofactor>
</comment>
<reference evidence="7" key="1">
    <citation type="journal article" date="2021" name="IMA Fungus">
        <title>Genomic characterization of three marine fungi, including Emericellopsis atlantica sp. nov. with signatures of a generalist lifestyle and marine biomass degradation.</title>
        <authorList>
            <person name="Hagestad O.C."/>
            <person name="Hou L."/>
            <person name="Andersen J.H."/>
            <person name="Hansen E.H."/>
            <person name="Altermark B."/>
            <person name="Li C."/>
            <person name="Kuhnert E."/>
            <person name="Cox R.J."/>
            <person name="Crous P.W."/>
            <person name="Spatafora J.W."/>
            <person name="Lail K."/>
            <person name="Amirebrahimi M."/>
            <person name="Lipzen A."/>
            <person name="Pangilinan J."/>
            <person name="Andreopoulos W."/>
            <person name="Hayes R.D."/>
            <person name="Ng V."/>
            <person name="Grigoriev I.V."/>
            <person name="Jackson S.A."/>
            <person name="Sutton T.D.S."/>
            <person name="Dobson A.D.W."/>
            <person name="Rama T."/>
        </authorList>
    </citation>
    <scope>NUCLEOTIDE SEQUENCE</scope>
    <source>
        <strain evidence="7">TRa018bII</strain>
    </source>
</reference>
<proteinExistence type="predicted"/>
<evidence type="ECO:0000313" key="8">
    <source>
        <dbReference type="Proteomes" id="UP000824998"/>
    </source>
</evidence>
<feature type="domain" description="FAD-binding" evidence="6">
    <location>
        <begin position="7"/>
        <end position="355"/>
    </location>
</feature>
<dbReference type="Pfam" id="PF01494">
    <property type="entry name" value="FAD_binding_3"/>
    <property type="match status" value="1"/>
</dbReference>
<dbReference type="SUPFAM" id="SSF51905">
    <property type="entry name" value="FAD/NAD(P)-binding domain"/>
    <property type="match status" value="1"/>
</dbReference>
<gene>
    <name evidence="7" type="ORF">BJ875DRAFT_257864</name>
</gene>
<keyword evidence="5" id="KW-0503">Monooxygenase</keyword>
<dbReference type="InterPro" id="IPR002938">
    <property type="entry name" value="FAD-bd"/>
</dbReference>
<dbReference type="PRINTS" id="PR00420">
    <property type="entry name" value="RNGMNOXGNASE"/>
</dbReference>
<evidence type="ECO:0000256" key="4">
    <source>
        <dbReference type="ARBA" id="ARBA00023002"/>
    </source>
</evidence>
<keyword evidence="4" id="KW-0560">Oxidoreductase</keyword>
<keyword evidence="8" id="KW-1185">Reference proteome</keyword>
<comment type="caution">
    <text evidence="7">The sequence shown here is derived from an EMBL/GenBank/DDBJ whole genome shotgun (WGS) entry which is preliminary data.</text>
</comment>
<dbReference type="OrthoDB" id="47494at2759"/>
<evidence type="ECO:0000256" key="2">
    <source>
        <dbReference type="ARBA" id="ARBA00022630"/>
    </source>
</evidence>
<keyword evidence="2" id="KW-0285">Flavoprotein</keyword>
<evidence type="ECO:0000313" key="7">
    <source>
        <dbReference type="EMBL" id="KAG9235773.1"/>
    </source>
</evidence>
<protein>
    <recommendedName>
        <fullName evidence="6">FAD-binding domain-containing protein</fullName>
    </recommendedName>
</protein>
<evidence type="ECO:0000259" key="6">
    <source>
        <dbReference type="Pfam" id="PF01494"/>
    </source>
</evidence>
<organism evidence="7 8">
    <name type="scientific">Amylocarpus encephaloides</name>
    <dbReference type="NCBI Taxonomy" id="45428"/>
    <lineage>
        <taxon>Eukaryota</taxon>
        <taxon>Fungi</taxon>
        <taxon>Dikarya</taxon>
        <taxon>Ascomycota</taxon>
        <taxon>Pezizomycotina</taxon>
        <taxon>Leotiomycetes</taxon>
        <taxon>Helotiales</taxon>
        <taxon>Helotiales incertae sedis</taxon>
        <taxon>Amylocarpus</taxon>
    </lineage>
</organism>
<dbReference type="PANTHER" id="PTHR47178">
    <property type="entry name" value="MONOOXYGENASE, FAD-BINDING"/>
    <property type="match status" value="1"/>
</dbReference>
<evidence type="ECO:0000256" key="5">
    <source>
        <dbReference type="ARBA" id="ARBA00023033"/>
    </source>
</evidence>
<dbReference type="InterPro" id="IPR036188">
    <property type="entry name" value="FAD/NAD-bd_sf"/>
</dbReference>